<evidence type="ECO:0000313" key="2">
    <source>
        <dbReference type="EMBL" id="MCT7981350.1"/>
    </source>
</evidence>
<dbReference type="RefSeq" id="WP_261237541.1">
    <property type="nucleotide sequence ID" value="NZ_JAMXFA010000063.1"/>
</dbReference>
<feature type="transmembrane region" description="Helical" evidence="1">
    <location>
        <begin position="49"/>
        <end position="66"/>
    </location>
</feature>
<feature type="transmembrane region" description="Helical" evidence="1">
    <location>
        <begin position="124"/>
        <end position="148"/>
    </location>
</feature>
<feature type="transmembrane region" description="Helical" evidence="1">
    <location>
        <begin position="178"/>
        <end position="195"/>
    </location>
</feature>
<organism evidence="2 3">
    <name type="scientific">Laspinema olomoucense D3b</name>
    <dbReference type="NCBI Taxonomy" id="2953688"/>
    <lineage>
        <taxon>Bacteria</taxon>
        <taxon>Bacillati</taxon>
        <taxon>Cyanobacteriota</taxon>
        <taxon>Cyanophyceae</taxon>
        <taxon>Oscillatoriophycideae</taxon>
        <taxon>Oscillatoriales</taxon>
        <taxon>Laspinemataceae</taxon>
        <taxon>Laspinema</taxon>
        <taxon>Laspinema olomoucense</taxon>
    </lineage>
</organism>
<evidence type="ECO:0000256" key="1">
    <source>
        <dbReference type="SAM" id="Phobius"/>
    </source>
</evidence>
<dbReference type="Proteomes" id="UP001525961">
    <property type="component" value="Unassembled WGS sequence"/>
</dbReference>
<keyword evidence="3" id="KW-1185">Reference proteome</keyword>
<accession>A0ABT2NJ50</accession>
<comment type="caution">
    <text evidence="2">The sequence shown here is derived from an EMBL/GenBank/DDBJ whole genome shotgun (WGS) entry which is preliminary data.</text>
</comment>
<reference evidence="2 3" key="1">
    <citation type="journal article" date="2022" name="Front. Microbiol.">
        <title>High genomic differentiation and limited gene flow indicate recent cryptic speciation within the genus Laspinema (cyanobacteria).</title>
        <authorList>
            <person name="Stanojkovic A."/>
            <person name="Skoupy S."/>
            <person name="Skaloud P."/>
            <person name="Dvorak P."/>
        </authorList>
    </citation>
    <scope>NUCLEOTIDE SEQUENCE [LARGE SCALE GENOMIC DNA]</scope>
    <source>
        <strain evidence="2 3">D3b</strain>
    </source>
</reference>
<sequence>MLYPYNQPILSPKPDWTTLQNQQGLWLIHVQIRGKTIFQQFYTCVDKTMLIWAAVTTTIFFTAQFIPINWTTLALAGSILTLMAMAIMWNQTWVWVMSEKVPWLIYWWVFLMLGGIALTDVSLVWGWSPILISLCPLWLGLCGLGYLGTGWALQSRSFFLGAGFHFLGLAILPGFPQWQYLVTGFIISGTLVLFCERRWDMGPKSDDDISLGSINTH</sequence>
<feature type="transmembrane region" description="Helical" evidence="1">
    <location>
        <begin position="72"/>
        <end position="89"/>
    </location>
</feature>
<keyword evidence="1" id="KW-0812">Transmembrane</keyword>
<protein>
    <recommendedName>
        <fullName evidence="4">DUF2157 domain-containing protein</fullName>
    </recommendedName>
</protein>
<feature type="transmembrane region" description="Helical" evidence="1">
    <location>
        <begin position="101"/>
        <end position="118"/>
    </location>
</feature>
<name>A0ABT2NJ50_9CYAN</name>
<feature type="transmembrane region" description="Helical" evidence="1">
    <location>
        <begin position="155"/>
        <end position="172"/>
    </location>
</feature>
<keyword evidence="1" id="KW-1133">Transmembrane helix</keyword>
<gene>
    <name evidence="2" type="ORF">NG792_26855</name>
</gene>
<proteinExistence type="predicted"/>
<evidence type="ECO:0008006" key="4">
    <source>
        <dbReference type="Google" id="ProtNLM"/>
    </source>
</evidence>
<evidence type="ECO:0000313" key="3">
    <source>
        <dbReference type="Proteomes" id="UP001525961"/>
    </source>
</evidence>
<keyword evidence="1" id="KW-0472">Membrane</keyword>
<dbReference type="EMBL" id="JAMXFA010000063">
    <property type="protein sequence ID" value="MCT7981350.1"/>
    <property type="molecule type" value="Genomic_DNA"/>
</dbReference>